<dbReference type="STRING" id="1869.MB27_10330"/>
<gene>
    <name evidence="2" type="ORF">MB27_10330</name>
</gene>
<name>A0A0A6UR36_ACTUT</name>
<feature type="transmembrane region" description="Helical" evidence="1">
    <location>
        <begin position="177"/>
        <end position="200"/>
    </location>
</feature>
<sequence>MRLPDLWDQLEPGVRIAFAKVILARQSTDDPSHREEARAAELALRARFIEQQGELLNAYYCRHCVAGCALTEGPGGSRALHTVLNRADTHLVVMETTCGTLAMQAMSALGSRSSTRPDLRMATDVVYAAMTRVLRAADEAAAGSPDADALAGTAGNQVTEAKHYVSKLVEREGGFTYFQGVLAGALITCGLATVLGLLTANLWPEVVSPAGLVGSLVFGALGAVTSVFQRISADGVALTFTPSRLRLICLGAVRPLVGATFGVVAYLGLVAGILGSTTATAGPTMAFGLAAITGFAAGFSERLATDVVQRAEAIGAVSTVRDPAAGG</sequence>
<dbReference type="EMBL" id="JRTT01000010">
    <property type="protein sequence ID" value="KHD77503.1"/>
    <property type="molecule type" value="Genomic_DNA"/>
</dbReference>
<evidence type="ECO:0000256" key="1">
    <source>
        <dbReference type="SAM" id="Phobius"/>
    </source>
</evidence>
<keyword evidence="1" id="KW-0472">Membrane</keyword>
<comment type="caution">
    <text evidence="2">The sequence shown here is derived from an EMBL/GenBank/DDBJ whole genome shotgun (WGS) entry which is preliminary data.</text>
</comment>
<protein>
    <submittedName>
        <fullName evidence="2">Uncharacterized protein</fullName>
    </submittedName>
</protein>
<dbReference type="AlphaFoldDB" id="A0A0A6UR36"/>
<feature type="transmembrane region" description="Helical" evidence="1">
    <location>
        <begin position="280"/>
        <end position="300"/>
    </location>
</feature>
<organism evidence="2 3">
    <name type="scientific">Actinoplanes utahensis</name>
    <dbReference type="NCBI Taxonomy" id="1869"/>
    <lineage>
        <taxon>Bacteria</taxon>
        <taxon>Bacillati</taxon>
        <taxon>Actinomycetota</taxon>
        <taxon>Actinomycetes</taxon>
        <taxon>Micromonosporales</taxon>
        <taxon>Micromonosporaceae</taxon>
        <taxon>Actinoplanes</taxon>
    </lineage>
</organism>
<reference evidence="2 3" key="1">
    <citation type="submission" date="2014-10" db="EMBL/GenBank/DDBJ databases">
        <title>Draft genome sequence of Actinoplanes utahensis NRRL 12052.</title>
        <authorList>
            <person name="Velasco-Bucheli B."/>
            <person name="del Cerro C."/>
            <person name="Hormigo D."/>
            <person name="Garcia J.L."/>
            <person name="Acebal C."/>
            <person name="Arroyo M."/>
            <person name="de la Mata I."/>
        </authorList>
    </citation>
    <scope>NUCLEOTIDE SEQUENCE [LARGE SCALE GENOMIC DNA]</scope>
    <source>
        <strain evidence="2 3">NRRL 12052</strain>
    </source>
</reference>
<proteinExistence type="predicted"/>
<evidence type="ECO:0000313" key="3">
    <source>
        <dbReference type="Proteomes" id="UP000054537"/>
    </source>
</evidence>
<keyword evidence="1" id="KW-1133">Transmembrane helix</keyword>
<dbReference type="Proteomes" id="UP000054537">
    <property type="component" value="Unassembled WGS sequence"/>
</dbReference>
<feature type="transmembrane region" description="Helical" evidence="1">
    <location>
        <begin position="248"/>
        <end position="274"/>
    </location>
</feature>
<evidence type="ECO:0000313" key="2">
    <source>
        <dbReference type="EMBL" id="KHD77503.1"/>
    </source>
</evidence>
<accession>A0A0A6UR36</accession>
<keyword evidence="3" id="KW-1185">Reference proteome</keyword>
<keyword evidence="1" id="KW-0812">Transmembrane</keyword>
<feature type="transmembrane region" description="Helical" evidence="1">
    <location>
        <begin position="206"/>
        <end position="228"/>
    </location>
</feature>